<evidence type="ECO:0000313" key="2">
    <source>
        <dbReference type="EMBL" id="TYA11975.1"/>
    </source>
</evidence>
<organism evidence="2 3">
    <name type="scientific">Paenibacillus faecis</name>
    <dbReference type="NCBI Taxonomy" id="862114"/>
    <lineage>
        <taxon>Bacteria</taxon>
        <taxon>Bacillati</taxon>
        <taxon>Bacillota</taxon>
        <taxon>Bacilli</taxon>
        <taxon>Bacillales</taxon>
        <taxon>Paenibacillaceae</taxon>
        <taxon>Paenibacillus</taxon>
    </lineage>
</organism>
<dbReference type="OrthoDB" id="2359834at2"/>
<sequence>MRRNTKKWSVVAIALIIAGFAGMAYQGFKFGEEKPHFEQKWVVSDLQSLKVDSNYDMDVEFIESPDGTDYIELSGNMDQGLIDKLKNSSFTGPDVTMSLKEDFKLTFLSINFQSSRQHMTVALADPGMIDRIKFNLLSNSGRFTGLRAKDIELTTTSGNLTATDVTTEHLRLKATSGNLEASDVQGETEIKNGSGNIKVGNLEGKLAAHGTSGNLSFDGVNGSIEVGLTSGDIDINNFTGDGSIKNQSGSVTLTGQRSDSLDISVTSGDVRLSNDPGFQGIYDLKATSGDVHAPDSPMVTKDVIKVRTTSGNISIK</sequence>
<reference evidence="2 3" key="1">
    <citation type="submission" date="2019-08" db="EMBL/GenBank/DDBJ databases">
        <title>Genome sequencing of Paenibacillus faecis DSM 23593(T).</title>
        <authorList>
            <person name="Kook J.-K."/>
            <person name="Park S.-N."/>
            <person name="Lim Y.K."/>
        </authorList>
    </citation>
    <scope>NUCLEOTIDE SEQUENCE [LARGE SCALE GENOMIC DNA]</scope>
    <source>
        <strain evidence="2 3">DSM 23593</strain>
    </source>
</reference>
<name>A0A5D0CSL2_9BACL</name>
<evidence type="ECO:0000259" key="1">
    <source>
        <dbReference type="Pfam" id="PF13349"/>
    </source>
</evidence>
<dbReference type="InterPro" id="IPR025164">
    <property type="entry name" value="Toastrack_DUF4097"/>
</dbReference>
<dbReference type="Pfam" id="PF13349">
    <property type="entry name" value="DUF4097"/>
    <property type="match status" value="1"/>
</dbReference>
<proteinExistence type="predicted"/>
<keyword evidence="3" id="KW-1185">Reference proteome</keyword>
<dbReference type="EMBL" id="VSDO01000003">
    <property type="protein sequence ID" value="TYA11975.1"/>
    <property type="molecule type" value="Genomic_DNA"/>
</dbReference>
<dbReference type="PANTHER" id="PTHR34094:SF1">
    <property type="entry name" value="PROTEIN FAM185A"/>
    <property type="match status" value="1"/>
</dbReference>
<protein>
    <submittedName>
        <fullName evidence="2">DUF4097 domain-containing protein</fullName>
    </submittedName>
</protein>
<gene>
    <name evidence="2" type="ORF">FRY98_14610</name>
</gene>
<dbReference type="PANTHER" id="PTHR34094">
    <property type="match status" value="1"/>
</dbReference>
<evidence type="ECO:0000313" key="3">
    <source>
        <dbReference type="Proteomes" id="UP000325218"/>
    </source>
</evidence>
<dbReference type="Proteomes" id="UP000325218">
    <property type="component" value="Unassembled WGS sequence"/>
</dbReference>
<accession>A0A5D0CSL2</accession>
<comment type="caution">
    <text evidence="2">The sequence shown here is derived from an EMBL/GenBank/DDBJ whole genome shotgun (WGS) entry which is preliminary data.</text>
</comment>
<dbReference type="AlphaFoldDB" id="A0A5D0CSL2"/>
<feature type="domain" description="DUF4097" evidence="1">
    <location>
        <begin position="190"/>
        <end position="315"/>
    </location>
</feature>
<dbReference type="RefSeq" id="WP_148453119.1">
    <property type="nucleotide sequence ID" value="NZ_BORZ01000011.1"/>
</dbReference>